<feature type="non-terminal residue" evidence="1">
    <location>
        <position position="1"/>
    </location>
</feature>
<protein>
    <submittedName>
        <fullName evidence="1">Uncharacterized protein</fullName>
    </submittedName>
</protein>
<gene>
    <name evidence="1" type="ORF">RJ639_034037</name>
</gene>
<dbReference type="EMBL" id="JAVXUP010000177">
    <property type="protein sequence ID" value="KAK3035329.1"/>
    <property type="molecule type" value="Genomic_DNA"/>
</dbReference>
<evidence type="ECO:0000313" key="2">
    <source>
        <dbReference type="Proteomes" id="UP001188597"/>
    </source>
</evidence>
<dbReference type="AlphaFoldDB" id="A0AA88WYG5"/>
<organism evidence="1 2">
    <name type="scientific">Escallonia herrerae</name>
    <dbReference type="NCBI Taxonomy" id="1293975"/>
    <lineage>
        <taxon>Eukaryota</taxon>
        <taxon>Viridiplantae</taxon>
        <taxon>Streptophyta</taxon>
        <taxon>Embryophyta</taxon>
        <taxon>Tracheophyta</taxon>
        <taxon>Spermatophyta</taxon>
        <taxon>Magnoliopsida</taxon>
        <taxon>eudicotyledons</taxon>
        <taxon>Gunneridae</taxon>
        <taxon>Pentapetalae</taxon>
        <taxon>asterids</taxon>
        <taxon>campanulids</taxon>
        <taxon>Escalloniales</taxon>
        <taxon>Escalloniaceae</taxon>
        <taxon>Escallonia</taxon>
    </lineage>
</organism>
<evidence type="ECO:0000313" key="1">
    <source>
        <dbReference type="EMBL" id="KAK3035329.1"/>
    </source>
</evidence>
<keyword evidence="2" id="KW-1185">Reference proteome</keyword>
<sequence>ERHTNMAEHSCQVIISVMKKLLRDEQEQDSIETRLEKKASRLLPPPNQDPIFVHDPVGRIERGFIHFKATEFEWKSPWSLGIVNVVVFRHS</sequence>
<name>A0AA88WYG5_9ASTE</name>
<accession>A0AA88WYG5</accession>
<comment type="caution">
    <text evidence="1">The sequence shown here is derived from an EMBL/GenBank/DDBJ whole genome shotgun (WGS) entry which is preliminary data.</text>
</comment>
<reference evidence="1" key="1">
    <citation type="submission" date="2022-12" db="EMBL/GenBank/DDBJ databases">
        <title>Draft genome assemblies for two species of Escallonia (Escalloniales).</title>
        <authorList>
            <person name="Chanderbali A."/>
            <person name="Dervinis C."/>
            <person name="Anghel I."/>
            <person name="Soltis D."/>
            <person name="Soltis P."/>
            <person name="Zapata F."/>
        </authorList>
    </citation>
    <scope>NUCLEOTIDE SEQUENCE</scope>
    <source>
        <strain evidence="1">UCBG64.0493</strain>
        <tissue evidence="1">Leaf</tissue>
    </source>
</reference>
<proteinExistence type="predicted"/>
<dbReference type="Proteomes" id="UP001188597">
    <property type="component" value="Unassembled WGS sequence"/>
</dbReference>